<gene>
    <name evidence="7" type="ORF">SAMN04488068_1818</name>
</gene>
<keyword evidence="3 5" id="KW-1133">Transmembrane helix</keyword>
<reference evidence="7 8" key="1">
    <citation type="submission" date="2016-11" db="EMBL/GenBank/DDBJ databases">
        <authorList>
            <person name="Jaros S."/>
            <person name="Januszkiewicz K."/>
            <person name="Wedrychowicz H."/>
        </authorList>
    </citation>
    <scope>NUCLEOTIDE SEQUENCE [LARGE SCALE GENOMIC DNA]</scope>
    <source>
        <strain evidence="7 8">CGMCC 1.7049</strain>
    </source>
</reference>
<proteinExistence type="predicted"/>
<dbReference type="GO" id="GO:0016020">
    <property type="term" value="C:membrane"/>
    <property type="evidence" value="ECO:0007669"/>
    <property type="project" value="UniProtKB-SubCell"/>
</dbReference>
<dbReference type="Pfam" id="PF04893">
    <property type="entry name" value="Yip1"/>
    <property type="match status" value="1"/>
</dbReference>
<feature type="transmembrane region" description="Helical" evidence="5">
    <location>
        <begin position="32"/>
        <end position="50"/>
    </location>
</feature>
<sequence length="170" mass="18098">MSLFIQRMLGAARLDVPTIEAIEADRSATGQALAVVALSAIAVGVGGLFYGGLGLVLTGVLAAVIGWALWAALIWLIGNKLLAEPQTRADWGEVARTTGFAQSPGVLRVFGFLPVIGGAVMLIANIWMLVAMVVAVRQALDYRQTWRAVVVVMIGWLVNLLLFGWIARLA</sequence>
<feature type="transmembrane region" description="Helical" evidence="5">
    <location>
        <begin position="55"/>
        <end position="77"/>
    </location>
</feature>
<evidence type="ECO:0000259" key="6">
    <source>
        <dbReference type="Pfam" id="PF04893"/>
    </source>
</evidence>
<keyword evidence="2 5" id="KW-0812">Transmembrane</keyword>
<dbReference type="OrthoDB" id="7061972at2"/>
<dbReference type="RefSeq" id="WP_072896747.1">
    <property type="nucleotide sequence ID" value="NZ_FQWZ01000004.1"/>
</dbReference>
<evidence type="ECO:0000313" key="8">
    <source>
        <dbReference type="Proteomes" id="UP000199758"/>
    </source>
</evidence>
<keyword evidence="4 5" id="KW-0472">Membrane</keyword>
<evidence type="ECO:0000256" key="2">
    <source>
        <dbReference type="ARBA" id="ARBA00022692"/>
    </source>
</evidence>
<evidence type="ECO:0000256" key="5">
    <source>
        <dbReference type="SAM" id="Phobius"/>
    </source>
</evidence>
<evidence type="ECO:0000256" key="3">
    <source>
        <dbReference type="ARBA" id="ARBA00022989"/>
    </source>
</evidence>
<feature type="transmembrane region" description="Helical" evidence="5">
    <location>
        <begin position="112"/>
        <end position="136"/>
    </location>
</feature>
<dbReference type="AlphaFoldDB" id="A0A1M5NSG8"/>
<comment type="subcellular location">
    <subcellularLocation>
        <location evidence="1">Membrane</location>
        <topology evidence="1">Multi-pass membrane protein</topology>
    </subcellularLocation>
</comment>
<feature type="domain" description="Yip1" evidence="6">
    <location>
        <begin position="22"/>
        <end position="166"/>
    </location>
</feature>
<organism evidence="7 8">
    <name type="scientific">Hydrocarboniphaga daqingensis</name>
    <dbReference type="NCBI Taxonomy" id="490188"/>
    <lineage>
        <taxon>Bacteria</taxon>
        <taxon>Pseudomonadati</taxon>
        <taxon>Pseudomonadota</taxon>
        <taxon>Gammaproteobacteria</taxon>
        <taxon>Nevskiales</taxon>
        <taxon>Nevskiaceae</taxon>
        <taxon>Hydrocarboniphaga</taxon>
    </lineage>
</organism>
<accession>A0A1M5NSG8</accession>
<dbReference type="Proteomes" id="UP000199758">
    <property type="component" value="Unassembled WGS sequence"/>
</dbReference>
<name>A0A1M5NSG8_9GAMM</name>
<dbReference type="InterPro" id="IPR006977">
    <property type="entry name" value="Yip1_dom"/>
</dbReference>
<protein>
    <submittedName>
        <fullName evidence="7">Yip1 domain-containing protein</fullName>
    </submittedName>
</protein>
<dbReference type="EMBL" id="FQWZ01000004">
    <property type="protein sequence ID" value="SHG91903.1"/>
    <property type="molecule type" value="Genomic_DNA"/>
</dbReference>
<keyword evidence="8" id="KW-1185">Reference proteome</keyword>
<feature type="transmembrane region" description="Helical" evidence="5">
    <location>
        <begin position="148"/>
        <end position="167"/>
    </location>
</feature>
<evidence type="ECO:0000313" key="7">
    <source>
        <dbReference type="EMBL" id="SHG91903.1"/>
    </source>
</evidence>
<evidence type="ECO:0000256" key="1">
    <source>
        <dbReference type="ARBA" id="ARBA00004141"/>
    </source>
</evidence>
<evidence type="ECO:0000256" key="4">
    <source>
        <dbReference type="ARBA" id="ARBA00023136"/>
    </source>
</evidence>